<evidence type="ECO:0000256" key="3">
    <source>
        <dbReference type="ARBA" id="ARBA00022989"/>
    </source>
</evidence>
<reference evidence="9" key="1">
    <citation type="journal article" date="2023" name="Mol. Phylogenet. Evol.">
        <title>Genome-scale phylogeny and comparative genomics of the fungal order Sordariales.</title>
        <authorList>
            <person name="Hensen N."/>
            <person name="Bonometti L."/>
            <person name="Westerberg I."/>
            <person name="Brannstrom I.O."/>
            <person name="Guillou S."/>
            <person name="Cros-Aarteil S."/>
            <person name="Calhoun S."/>
            <person name="Haridas S."/>
            <person name="Kuo A."/>
            <person name="Mondo S."/>
            <person name="Pangilinan J."/>
            <person name="Riley R."/>
            <person name="LaButti K."/>
            <person name="Andreopoulos B."/>
            <person name="Lipzen A."/>
            <person name="Chen C."/>
            <person name="Yan M."/>
            <person name="Daum C."/>
            <person name="Ng V."/>
            <person name="Clum A."/>
            <person name="Steindorff A."/>
            <person name="Ohm R.A."/>
            <person name="Martin F."/>
            <person name="Silar P."/>
            <person name="Natvig D.O."/>
            <person name="Lalanne C."/>
            <person name="Gautier V."/>
            <person name="Ament-Velasquez S.L."/>
            <person name="Kruys A."/>
            <person name="Hutchinson M.I."/>
            <person name="Powell A.J."/>
            <person name="Barry K."/>
            <person name="Miller A.N."/>
            <person name="Grigoriev I.V."/>
            <person name="Debuchy R."/>
            <person name="Gladieux P."/>
            <person name="Hiltunen Thoren M."/>
            <person name="Johannesson H."/>
        </authorList>
    </citation>
    <scope>NUCLEOTIDE SEQUENCE</scope>
    <source>
        <strain evidence="9">CBS 232.78</strain>
    </source>
</reference>
<dbReference type="InterPro" id="IPR052337">
    <property type="entry name" value="SAT4-like"/>
</dbReference>
<dbReference type="Pfam" id="PF20684">
    <property type="entry name" value="Fung_rhodopsin"/>
    <property type="match status" value="1"/>
</dbReference>
<dbReference type="Proteomes" id="UP001285441">
    <property type="component" value="Unassembled WGS sequence"/>
</dbReference>
<evidence type="ECO:0000256" key="7">
    <source>
        <dbReference type="SAM" id="Phobius"/>
    </source>
</evidence>
<dbReference type="GO" id="GO:0016020">
    <property type="term" value="C:membrane"/>
    <property type="evidence" value="ECO:0007669"/>
    <property type="project" value="UniProtKB-SubCell"/>
</dbReference>
<comment type="subcellular location">
    <subcellularLocation>
        <location evidence="1">Membrane</location>
        <topology evidence="1">Multi-pass membrane protein</topology>
    </subcellularLocation>
</comment>
<dbReference type="PANTHER" id="PTHR33048:SF129">
    <property type="entry name" value="INTEGRAL MEMBRANE PROTEIN-RELATED"/>
    <property type="match status" value="1"/>
</dbReference>
<gene>
    <name evidence="9" type="ORF">B0H63DRAFT_76389</name>
</gene>
<dbReference type="EMBL" id="JAULSW010000010">
    <property type="protein sequence ID" value="KAK3368452.1"/>
    <property type="molecule type" value="Genomic_DNA"/>
</dbReference>
<feature type="transmembrane region" description="Helical" evidence="7">
    <location>
        <begin position="230"/>
        <end position="248"/>
    </location>
</feature>
<keyword evidence="2 7" id="KW-0812">Transmembrane</keyword>
<feature type="region of interest" description="Disordered" evidence="6">
    <location>
        <begin position="340"/>
        <end position="369"/>
    </location>
</feature>
<feature type="transmembrane region" description="Helical" evidence="7">
    <location>
        <begin position="70"/>
        <end position="93"/>
    </location>
</feature>
<evidence type="ECO:0000259" key="8">
    <source>
        <dbReference type="Pfam" id="PF20684"/>
    </source>
</evidence>
<keyword evidence="4 7" id="KW-0472">Membrane</keyword>
<comment type="caution">
    <text evidence="9">The sequence shown here is derived from an EMBL/GenBank/DDBJ whole genome shotgun (WGS) entry which is preliminary data.</text>
</comment>
<accession>A0AAE0K2M4</accession>
<reference evidence="9" key="2">
    <citation type="submission" date="2023-06" db="EMBL/GenBank/DDBJ databases">
        <authorList>
            <consortium name="Lawrence Berkeley National Laboratory"/>
            <person name="Haridas S."/>
            <person name="Hensen N."/>
            <person name="Bonometti L."/>
            <person name="Westerberg I."/>
            <person name="Brannstrom I.O."/>
            <person name="Guillou S."/>
            <person name="Cros-Aarteil S."/>
            <person name="Calhoun S."/>
            <person name="Kuo A."/>
            <person name="Mondo S."/>
            <person name="Pangilinan J."/>
            <person name="Riley R."/>
            <person name="LaButti K."/>
            <person name="Andreopoulos B."/>
            <person name="Lipzen A."/>
            <person name="Chen C."/>
            <person name="Yanf M."/>
            <person name="Daum C."/>
            <person name="Ng V."/>
            <person name="Clum A."/>
            <person name="Steindorff A."/>
            <person name="Ohm R."/>
            <person name="Martin F."/>
            <person name="Silar P."/>
            <person name="Natvig D."/>
            <person name="Lalanne C."/>
            <person name="Gautier V."/>
            <person name="Ament-velasquez S.L."/>
            <person name="Kruys A."/>
            <person name="Hutchinson M.I."/>
            <person name="Powell A.J."/>
            <person name="Barry K."/>
            <person name="Miller A.N."/>
            <person name="Grigoriev I.V."/>
            <person name="Debuchy R."/>
            <person name="Gladieux P."/>
            <person name="Thoren M.H."/>
            <person name="Johannesson H."/>
        </authorList>
    </citation>
    <scope>NUCLEOTIDE SEQUENCE</scope>
    <source>
        <strain evidence="9">CBS 232.78</strain>
    </source>
</reference>
<feature type="transmembrane region" description="Helical" evidence="7">
    <location>
        <begin position="30"/>
        <end position="50"/>
    </location>
</feature>
<evidence type="ECO:0000256" key="1">
    <source>
        <dbReference type="ARBA" id="ARBA00004141"/>
    </source>
</evidence>
<evidence type="ECO:0000256" key="2">
    <source>
        <dbReference type="ARBA" id="ARBA00022692"/>
    </source>
</evidence>
<dbReference type="PANTHER" id="PTHR33048">
    <property type="entry name" value="PTH11-LIKE INTEGRAL MEMBRANE PROTEIN (AFU_ORTHOLOGUE AFUA_5G11245)"/>
    <property type="match status" value="1"/>
</dbReference>
<feature type="transmembrane region" description="Helical" evidence="7">
    <location>
        <begin position="191"/>
        <end position="218"/>
    </location>
</feature>
<feature type="transmembrane region" description="Helical" evidence="7">
    <location>
        <begin position="118"/>
        <end position="135"/>
    </location>
</feature>
<sequence>MADPTGGMGGPPPLSVILATPSPPTPAANALAHSFGAAAVALNIISFLLFSGRIYTRSYPVFRMGWEDYVISIAWVFVLANSILLILTTPYVFGGDPSTFTLGDVIYSNKLAVLSQPIWAWSMATIKIAVAGMLLRLEQKRGIRLFLWVMVGLQLVVALYATLASTLQCIPLEAAWDLLGLMTDAKCWSKYAIRTSSICVSSFNIVTDVIFALMPVTFLLKLQIPLRERIVIGILMALGIFASVASIIKANAAANFGLTDDPNLEGISMGTWSLVEEQVAFIAACIPVLRKPFQQVLQHFGLVTVSNTTAKKTAGSGYGRMVNGNGNVSNVNGAIRMKSMTSSRAQSEEDILGEERETPQHMVLGPNERGIWRTRETEVRLEEARDVDRDLEKM</sequence>
<comment type="similarity">
    <text evidence="5">Belongs to the SAT4 family.</text>
</comment>
<proteinExistence type="inferred from homology"/>
<evidence type="ECO:0000256" key="5">
    <source>
        <dbReference type="ARBA" id="ARBA00038359"/>
    </source>
</evidence>
<name>A0AAE0K2M4_9PEZI</name>
<keyword evidence="10" id="KW-1185">Reference proteome</keyword>
<evidence type="ECO:0000313" key="10">
    <source>
        <dbReference type="Proteomes" id="UP001285441"/>
    </source>
</evidence>
<feature type="transmembrane region" description="Helical" evidence="7">
    <location>
        <begin position="147"/>
        <end position="171"/>
    </location>
</feature>
<dbReference type="AlphaFoldDB" id="A0AAE0K2M4"/>
<evidence type="ECO:0000313" key="9">
    <source>
        <dbReference type="EMBL" id="KAK3368452.1"/>
    </source>
</evidence>
<feature type="domain" description="Rhodopsin" evidence="8">
    <location>
        <begin position="53"/>
        <end position="294"/>
    </location>
</feature>
<evidence type="ECO:0000256" key="6">
    <source>
        <dbReference type="SAM" id="MobiDB-lite"/>
    </source>
</evidence>
<dbReference type="InterPro" id="IPR049326">
    <property type="entry name" value="Rhodopsin_dom_fungi"/>
</dbReference>
<protein>
    <recommendedName>
        <fullName evidence="8">Rhodopsin domain-containing protein</fullName>
    </recommendedName>
</protein>
<organism evidence="9 10">
    <name type="scientific">Podospora didyma</name>
    <dbReference type="NCBI Taxonomy" id="330526"/>
    <lineage>
        <taxon>Eukaryota</taxon>
        <taxon>Fungi</taxon>
        <taxon>Dikarya</taxon>
        <taxon>Ascomycota</taxon>
        <taxon>Pezizomycotina</taxon>
        <taxon>Sordariomycetes</taxon>
        <taxon>Sordariomycetidae</taxon>
        <taxon>Sordariales</taxon>
        <taxon>Podosporaceae</taxon>
        <taxon>Podospora</taxon>
    </lineage>
</organism>
<evidence type="ECO:0000256" key="4">
    <source>
        <dbReference type="ARBA" id="ARBA00023136"/>
    </source>
</evidence>
<keyword evidence="3 7" id="KW-1133">Transmembrane helix</keyword>